<evidence type="ECO:0000259" key="3">
    <source>
        <dbReference type="Pfam" id="PF03078"/>
    </source>
</evidence>
<feature type="region of interest" description="Disordered" evidence="2">
    <location>
        <begin position="821"/>
        <end position="846"/>
    </location>
</feature>
<feature type="compositionally biased region" description="Basic residues" evidence="2">
    <location>
        <begin position="870"/>
        <end position="884"/>
    </location>
</feature>
<dbReference type="Proteomes" id="UP000078284">
    <property type="component" value="Unassembled WGS sequence"/>
</dbReference>
<protein>
    <submittedName>
        <fullName evidence="5">Uncharacterized protein</fullName>
    </submittedName>
</protein>
<evidence type="ECO:0000259" key="4">
    <source>
        <dbReference type="Pfam" id="PF03732"/>
    </source>
</evidence>
<dbReference type="Pfam" id="PF03732">
    <property type="entry name" value="Retrotrans_gag"/>
    <property type="match status" value="1"/>
</dbReference>
<dbReference type="AlphaFoldDB" id="A0A178U675"/>
<feature type="compositionally biased region" description="Basic and acidic residues" evidence="2">
    <location>
        <begin position="932"/>
        <end position="945"/>
    </location>
</feature>
<feature type="compositionally biased region" description="Low complexity" evidence="2">
    <location>
        <begin position="134"/>
        <end position="145"/>
    </location>
</feature>
<reference evidence="6" key="1">
    <citation type="journal article" date="2016" name="Proc. Natl. Acad. Sci. U.S.A.">
        <title>Chromosome-level assembly of Arabidopsis thaliana Ler reveals the extent of translocation and inversion polymorphisms.</title>
        <authorList>
            <person name="Zapata L."/>
            <person name="Ding J."/>
            <person name="Willing E.M."/>
            <person name="Hartwig B."/>
            <person name="Bezdan D."/>
            <person name="Jiao W.B."/>
            <person name="Patel V."/>
            <person name="Velikkakam James G."/>
            <person name="Koornneef M."/>
            <person name="Ossowski S."/>
            <person name="Schneeberger K."/>
        </authorList>
    </citation>
    <scope>NUCLEOTIDE SEQUENCE [LARGE SCALE GENOMIC DNA]</scope>
    <source>
        <strain evidence="6">cv. Landsberg erecta</strain>
    </source>
</reference>
<feature type="domain" description="Arabidopsis retrotransposon Orf1 C-terminal" evidence="3">
    <location>
        <begin position="449"/>
        <end position="890"/>
    </location>
</feature>
<dbReference type="EMBL" id="LUHQ01000013">
    <property type="protein sequence ID" value="OAO89333.1"/>
    <property type="molecule type" value="Genomic_DNA"/>
</dbReference>
<feature type="compositionally biased region" description="Polar residues" evidence="2">
    <location>
        <begin position="955"/>
        <end position="977"/>
    </location>
</feature>
<feature type="domain" description="Retrotransposon gag" evidence="4">
    <location>
        <begin position="23"/>
        <end position="81"/>
    </location>
</feature>
<evidence type="ECO:0000313" key="6">
    <source>
        <dbReference type="Proteomes" id="UP000078284"/>
    </source>
</evidence>
<dbReference type="InterPro" id="IPR005162">
    <property type="entry name" value="Retrotrans_gag_dom"/>
</dbReference>
<feature type="region of interest" description="Disordered" evidence="2">
    <location>
        <begin position="121"/>
        <end position="145"/>
    </location>
</feature>
<accession>A0A178U675</accession>
<gene>
    <name evidence="5" type="ORF">AXX17_ATUG01750</name>
</gene>
<evidence type="ECO:0000256" key="1">
    <source>
        <dbReference type="SAM" id="Coils"/>
    </source>
</evidence>
<comment type="caution">
    <text evidence="5">The sequence shown here is derived from an EMBL/GenBank/DDBJ whole genome shotgun (WGS) entry which is preliminary data.</text>
</comment>
<feature type="region of interest" description="Disordered" evidence="2">
    <location>
        <begin position="380"/>
        <end position="416"/>
    </location>
</feature>
<evidence type="ECO:0000256" key="2">
    <source>
        <dbReference type="SAM" id="MobiDB-lite"/>
    </source>
</evidence>
<feature type="region of interest" description="Disordered" evidence="2">
    <location>
        <begin position="870"/>
        <end position="977"/>
    </location>
</feature>
<sequence>MIQGNKFHGLPMEDPLDHLDSFDKAHHLENTLPLDSITSWDDCKKAFLAKFFSNARTARLRNEISDFTEINNETFYEAWERGALPKIRKLLDTASNGNFPNKEVAEGRELVADLAQSDGCYNEDYDRSNPPPRFTQQPQQAPTAQDSEIKQLIQQIIQGQAIGAMTFDKKIAELHNKIDCSYNDLNVKFQALNSKIKYVESQFASTLAPKHPRQLPGKAVQNPKDYATTNAITITKKMSLHQIIRLQILRTSLKARDHGIQVLRPSFTLSCWFCCTSHGRLVNMPVKIGNVEIPTDFVVLDIDEEGKDPLILELLELRIGYKAQEDTIGKLTHKMEELNSTILELQEMVKGYPSFEIEDWSKEPGSEEEDYSADQKDAYFEAKSNDSPPISMDSRRKSSSRGRRSSVDNEEVEAFDMSGMTERQICQDRCAQRSSLILGGSSSRSAMLKEEVARGKRVVEVEEVHRPVGKRNRPRRKREPTPSEYYQYLKELKFELGICGDVEYLMELANLATFMTCQWGGFKEESCQLLSTLKVHFCVDDSEKEERGGLGYINFKVGGVELDISHLDTIFGFPSGERIRQDYDQDEIKSLWTTIAGPKPYSPAKSKSSSIRSLVIRYLHQCIAITLFPKKTTRFVYEGELFMIAQALVFILRETEDGRKMAGDRVDTSLTVVLLDHLLSYREYVATIHLSGICGSLCVGGLLTPILGASRIQFGTPDVFPKFIDLNYLKGKDFLEKKTPADHYIFKFNHPKLGPSLLPLPCENRTSLKTRHNINFMPSPSSLNIDIEGAREDEQEYTQADYEQQEYYTQADYEQQVEFEQLSEQPEQETKEFKQAHYEADADQGGDEITEVYKKLRVLEELGNLHSKTMKGFKKKMRTMKKSLKSMANQIKDFQSKPRPPSPTPEVRRSGSTSSAARRAERIDQPRASSLEPREVISELREPRSRQRRGSTRSTNYSTRQNEQNPPASTSAPSSIL</sequence>
<keyword evidence="1" id="KW-0175">Coiled coil</keyword>
<name>A0A178U675_ARATH</name>
<dbReference type="InterPro" id="IPR004312">
    <property type="entry name" value="ATHILA_Orf1_C"/>
</dbReference>
<dbReference type="Pfam" id="PF03078">
    <property type="entry name" value="ATHILA"/>
    <property type="match status" value="1"/>
</dbReference>
<evidence type="ECO:0000313" key="5">
    <source>
        <dbReference type="EMBL" id="OAO89333.1"/>
    </source>
</evidence>
<proteinExistence type="predicted"/>
<organism evidence="5 6">
    <name type="scientific">Arabidopsis thaliana</name>
    <name type="common">Mouse-ear cress</name>
    <dbReference type="NCBI Taxonomy" id="3702"/>
    <lineage>
        <taxon>Eukaryota</taxon>
        <taxon>Viridiplantae</taxon>
        <taxon>Streptophyta</taxon>
        <taxon>Embryophyta</taxon>
        <taxon>Tracheophyta</taxon>
        <taxon>Spermatophyta</taxon>
        <taxon>Magnoliopsida</taxon>
        <taxon>eudicotyledons</taxon>
        <taxon>Gunneridae</taxon>
        <taxon>Pentapetalae</taxon>
        <taxon>rosids</taxon>
        <taxon>malvids</taxon>
        <taxon>Brassicales</taxon>
        <taxon>Brassicaceae</taxon>
        <taxon>Camelineae</taxon>
        <taxon>Arabidopsis</taxon>
    </lineage>
</organism>
<feature type="coiled-coil region" evidence="1">
    <location>
        <begin position="321"/>
        <end position="348"/>
    </location>
</feature>
<feature type="compositionally biased region" description="Basic and acidic residues" evidence="2">
    <location>
        <begin position="828"/>
        <end position="840"/>
    </location>
</feature>